<dbReference type="Proteomes" id="UP000434639">
    <property type="component" value="Unassembled WGS sequence"/>
</dbReference>
<dbReference type="PANTHER" id="PTHR10695:SF46">
    <property type="entry name" value="BIFUNCTIONAL COENZYME A SYNTHASE-RELATED"/>
    <property type="match status" value="1"/>
</dbReference>
<comment type="similarity">
    <text evidence="1 5">Belongs to the CoaE family.</text>
</comment>
<dbReference type="SUPFAM" id="SSF52540">
    <property type="entry name" value="P-loop containing nucleoside triphosphate hydrolases"/>
    <property type="match status" value="1"/>
</dbReference>
<proteinExistence type="inferred from homology"/>
<gene>
    <name evidence="5" type="primary">coaE</name>
    <name evidence="7" type="ORF">GKZ89_05640</name>
</gene>
<comment type="caution">
    <text evidence="7">The sequence shown here is derived from an EMBL/GenBank/DDBJ whole genome shotgun (WGS) entry which is preliminary data.</text>
</comment>
<evidence type="ECO:0000256" key="3">
    <source>
        <dbReference type="ARBA" id="ARBA00022840"/>
    </source>
</evidence>
<reference evidence="7 8" key="1">
    <citation type="journal article" date="2017" name="Int. J. Syst. Evol. Microbiol.">
        <title>Bacillus mangrovi sp. nov., isolated from a sediment sample from a mangrove forest.</title>
        <authorList>
            <person name="Gupta V."/>
            <person name="Singh P.K."/>
            <person name="Korpole S."/>
            <person name="Tanuku N.R.S."/>
            <person name="Pinnaka A.K."/>
        </authorList>
    </citation>
    <scope>NUCLEOTIDE SEQUENCE [LARGE SCALE GENOMIC DNA]</scope>
    <source>
        <strain evidence="7 8">KCTC 33872</strain>
    </source>
</reference>
<dbReference type="GO" id="GO:0005737">
    <property type="term" value="C:cytoplasm"/>
    <property type="evidence" value="ECO:0007669"/>
    <property type="project" value="UniProtKB-SubCell"/>
</dbReference>
<evidence type="ECO:0000256" key="6">
    <source>
        <dbReference type="NCBIfam" id="TIGR00152"/>
    </source>
</evidence>
<dbReference type="OrthoDB" id="9812943at2"/>
<dbReference type="GO" id="GO:0015937">
    <property type="term" value="P:coenzyme A biosynthetic process"/>
    <property type="evidence" value="ECO:0007669"/>
    <property type="project" value="UniProtKB-UniRule"/>
</dbReference>
<dbReference type="NCBIfam" id="TIGR00152">
    <property type="entry name" value="dephospho-CoA kinase"/>
    <property type="match status" value="1"/>
</dbReference>
<keyword evidence="5 7" id="KW-0418">Kinase</keyword>
<evidence type="ECO:0000313" key="8">
    <source>
        <dbReference type="Proteomes" id="UP000434639"/>
    </source>
</evidence>
<evidence type="ECO:0000256" key="5">
    <source>
        <dbReference type="HAMAP-Rule" id="MF_00376"/>
    </source>
</evidence>
<dbReference type="UniPathway" id="UPA00241">
    <property type="reaction ID" value="UER00356"/>
</dbReference>
<evidence type="ECO:0000313" key="7">
    <source>
        <dbReference type="EMBL" id="MTH52886.1"/>
    </source>
</evidence>
<dbReference type="CDD" id="cd02022">
    <property type="entry name" value="DPCK"/>
    <property type="match status" value="1"/>
</dbReference>
<dbReference type="PANTHER" id="PTHR10695">
    <property type="entry name" value="DEPHOSPHO-COA KINASE-RELATED"/>
    <property type="match status" value="1"/>
</dbReference>
<keyword evidence="8" id="KW-1185">Reference proteome</keyword>
<name>A0A7X2S444_9BACI</name>
<dbReference type="EC" id="2.7.1.24" evidence="5 6"/>
<dbReference type="RefSeq" id="WP_155111425.1">
    <property type="nucleotide sequence ID" value="NZ_WMIB01000003.1"/>
</dbReference>
<dbReference type="PROSITE" id="PS51219">
    <property type="entry name" value="DPCK"/>
    <property type="match status" value="1"/>
</dbReference>
<dbReference type="InterPro" id="IPR027417">
    <property type="entry name" value="P-loop_NTPase"/>
</dbReference>
<dbReference type="InterPro" id="IPR001977">
    <property type="entry name" value="Depp_CoAkinase"/>
</dbReference>
<sequence length="198" mass="21982">MGTVIGLTGGIASGKSTVSSMLKEMGFPVVDADLIAKEAVDPGKPAYHRIVEAFGKEILHPDGTIDRGKLGNIIFNDSGKRNTLNGIVHPEVRKEMIRQRELYRENSLAVILDIPLLFESRLESYADVILLVYVSPATQLERLMKRNGITKEEAEARIRSQMPLDEKKSMAGAVLDNNGPPEDTKRQLMELLKEWNIA</sequence>
<dbReference type="Pfam" id="PF01121">
    <property type="entry name" value="CoaE"/>
    <property type="match status" value="1"/>
</dbReference>
<organism evidence="7 8">
    <name type="scientific">Metabacillus mangrovi</name>
    <dbReference type="NCBI Taxonomy" id="1491830"/>
    <lineage>
        <taxon>Bacteria</taxon>
        <taxon>Bacillati</taxon>
        <taxon>Bacillota</taxon>
        <taxon>Bacilli</taxon>
        <taxon>Bacillales</taxon>
        <taxon>Bacillaceae</taxon>
        <taxon>Metabacillus</taxon>
    </lineage>
</organism>
<dbReference type="AlphaFoldDB" id="A0A7X2S444"/>
<evidence type="ECO:0000256" key="4">
    <source>
        <dbReference type="ARBA" id="ARBA00022993"/>
    </source>
</evidence>
<dbReference type="FunFam" id="3.40.50.300:FF:000485">
    <property type="entry name" value="Dephospho-CoA kinase CAB5"/>
    <property type="match status" value="1"/>
</dbReference>
<accession>A0A7X2S444</accession>
<dbReference type="HAMAP" id="MF_00376">
    <property type="entry name" value="Dephospho_CoA_kinase"/>
    <property type="match status" value="1"/>
</dbReference>
<dbReference type="EMBL" id="WMIB01000003">
    <property type="protein sequence ID" value="MTH52886.1"/>
    <property type="molecule type" value="Genomic_DNA"/>
</dbReference>
<dbReference type="GO" id="GO:0005524">
    <property type="term" value="F:ATP binding"/>
    <property type="evidence" value="ECO:0007669"/>
    <property type="project" value="UniProtKB-UniRule"/>
</dbReference>
<protein>
    <recommendedName>
        <fullName evidence="5 6">Dephospho-CoA kinase</fullName>
        <ecNumber evidence="5 6">2.7.1.24</ecNumber>
    </recommendedName>
    <alternativeName>
        <fullName evidence="5">Dephosphocoenzyme A kinase</fullName>
    </alternativeName>
</protein>
<keyword evidence="5 7" id="KW-0808">Transferase</keyword>
<feature type="binding site" evidence="5">
    <location>
        <begin position="12"/>
        <end position="17"/>
    </location>
    <ligand>
        <name>ATP</name>
        <dbReference type="ChEBI" id="CHEBI:30616"/>
    </ligand>
</feature>
<keyword evidence="2 5" id="KW-0547">Nucleotide-binding</keyword>
<comment type="catalytic activity">
    <reaction evidence="5">
        <text>3'-dephospho-CoA + ATP = ADP + CoA + H(+)</text>
        <dbReference type="Rhea" id="RHEA:18245"/>
        <dbReference type="ChEBI" id="CHEBI:15378"/>
        <dbReference type="ChEBI" id="CHEBI:30616"/>
        <dbReference type="ChEBI" id="CHEBI:57287"/>
        <dbReference type="ChEBI" id="CHEBI:57328"/>
        <dbReference type="ChEBI" id="CHEBI:456216"/>
        <dbReference type="EC" id="2.7.1.24"/>
    </reaction>
</comment>
<keyword evidence="3 5" id="KW-0067">ATP-binding</keyword>
<dbReference type="GO" id="GO:0004140">
    <property type="term" value="F:dephospho-CoA kinase activity"/>
    <property type="evidence" value="ECO:0007669"/>
    <property type="project" value="UniProtKB-UniRule"/>
</dbReference>
<keyword evidence="5" id="KW-0963">Cytoplasm</keyword>
<dbReference type="Gene3D" id="3.40.50.300">
    <property type="entry name" value="P-loop containing nucleotide triphosphate hydrolases"/>
    <property type="match status" value="1"/>
</dbReference>
<comment type="function">
    <text evidence="5">Catalyzes the phosphorylation of the 3'-hydroxyl group of dephosphocoenzyme A to form coenzyme A.</text>
</comment>
<comment type="pathway">
    <text evidence="5">Cofactor biosynthesis; coenzyme A biosynthesis; CoA from (R)-pantothenate: step 5/5.</text>
</comment>
<evidence type="ECO:0000256" key="1">
    <source>
        <dbReference type="ARBA" id="ARBA00009018"/>
    </source>
</evidence>
<comment type="subcellular location">
    <subcellularLocation>
        <location evidence="5">Cytoplasm</location>
    </subcellularLocation>
</comment>
<evidence type="ECO:0000256" key="2">
    <source>
        <dbReference type="ARBA" id="ARBA00022741"/>
    </source>
</evidence>
<keyword evidence="4 5" id="KW-0173">Coenzyme A biosynthesis</keyword>